<feature type="compositionally biased region" description="Low complexity" evidence="9">
    <location>
        <begin position="229"/>
        <end position="273"/>
    </location>
</feature>
<evidence type="ECO:0000256" key="4">
    <source>
        <dbReference type="ARBA" id="ARBA00022723"/>
    </source>
</evidence>
<dbReference type="CDD" id="cd22582">
    <property type="entry name" value="BRcat_RBR_unk"/>
    <property type="match status" value="1"/>
</dbReference>
<evidence type="ECO:0000256" key="8">
    <source>
        <dbReference type="ARBA" id="ARBA00022833"/>
    </source>
</evidence>
<sequence>MTTCVKRIARDNELAAIQLQEQELQSRHDALIAERLAIAFSLGVDAEDEEELGKIMVQLGLDVPGLSDIRQLESQLQELRAAAGKLLAQAVHESVLEQEQAFRLSEAAVAALQAQERWRARITRHDAAFARKLASVDDETWRESGDYFEEPLDLPMPAGISDADAPGPSASQQQTITPRQTARPAPTPTTACGPTTTQPPRSSVSSGPGNVGGPGPSTTAPDPSTAARGASTAAPGPSTAARGASTAARGPSTAAPGPSTTAPGPSTAAPGPSHALRGTEGRPSQHATGPTLGSVQCLSCFDNFAVHAVTCAGADAPSSSTASAGCKHYFCSGCLTEYVRGMVRDRKFPIKCPMAAGGAASQQGCKLKFSRDAVLAALEGHPKDIQVYRTLETESSLDPGQTLYCPHKTCSSLMLVNKEELPPNTPARCPACGNSFCPHCRIPGWHKGYTCAAFQALPAHLRSAEDAAMLQLSKQKQWKQCPQCQQMVERSEGCNHLMCRCGANFCYACGEPYADTKSTKANVHGTPGCICPLFDVPADENPDRNEAQSEDEDEGVRMVGVAARVGAVREVLPPRPRRNGRLVSHKRCRHSESIYDCPIGPGRCWFWHDEDD</sequence>
<evidence type="ECO:0000313" key="12">
    <source>
        <dbReference type="EMBL" id="GIL97435.1"/>
    </source>
</evidence>
<dbReference type="Gene3D" id="1.20.120.1750">
    <property type="match status" value="1"/>
</dbReference>
<evidence type="ECO:0000256" key="6">
    <source>
        <dbReference type="ARBA" id="ARBA00022771"/>
    </source>
</evidence>
<dbReference type="Gene3D" id="3.30.40.10">
    <property type="entry name" value="Zinc/RING finger domain, C3HC4 (zinc finger)"/>
    <property type="match status" value="1"/>
</dbReference>
<proteinExistence type="predicted"/>
<dbReference type="EMBL" id="BNCP01000010">
    <property type="protein sequence ID" value="GIL77239.1"/>
    <property type="molecule type" value="Genomic_DNA"/>
</dbReference>
<evidence type="ECO:0000256" key="1">
    <source>
        <dbReference type="ARBA" id="ARBA00001798"/>
    </source>
</evidence>
<feature type="region of interest" description="Disordered" evidence="9">
    <location>
        <begin position="148"/>
        <end position="288"/>
    </location>
</feature>
<dbReference type="GO" id="GO:0016567">
    <property type="term" value="P:protein ubiquitination"/>
    <property type="evidence" value="ECO:0007669"/>
    <property type="project" value="InterPro"/>
</dbReference>
<dbReference type="Pfam" id="PF01485">
    <property type="entry name" value="IBR"/>
    <property type="match status" value="2"/>
</dbReference>
<evidence type="ECO:0000313" key="11">
    <source>
        <dbReference type="EMBL" id="GIL77239.1"/>
    </source>
</evidence>
<dbReference type="PANTHER" id="PTHR11685">
    <property type="entry name" value="RBR FAMILY RING FINGER AND IBR DOMAIN-CONTAINING"/>
    <property type="match status" value="1"/>
</dbReference>
<evidence type="ECO:0000313" key="14">
    <source>
        <dbReference type="Proteomes" id="UP000747110"/>
    </source>
</evidence>
<keyword evidence="14" id="KW-1185">Reference proteome</keyword>
<dbReference type="Proteomes" id="UP000722791">
    <property type="component" value="Unassembled WGS sequence"/>
</dbReference>
<comment type="catalytic activity">
    <reaction evidence="1">
        <text>[E2 ubiquitin-conjugating enzyme]-S-ubiquitinyl-L-cysteine + [acceptor protein]-L-lysine = [E2 ubiquitin-conjugating enzyme]-L-cysteine + [acceptor protein]-N(6)-ubiquitinyl-L-lysine.</text>
        <dbReference type="EC" id="2.3.2.31"/>
    </reaction>
</comment>
<evidence type="ECO:0000256" key="9">
    <source>
        <dbReference type="SAM" id="MobiDB-lite"/>
    </source>
</evidence>
<evidence type="ECO:0000256" key="2">
    <source>
        <dbReference type="ARBA" id="ARBA00012251"/>
    </source>
</evidence>
<dbReference type="GO" id="GO:0008270">
    <property type="term" value="F:zinc ion binding"/>
    <property type="evidence" value="ECO:0007669"/>
    <property type="project" value="UniProtKB-KW"/>
</dbReference>
<keyword evidence="4" id="KW-0479">Metal-binding</keyword>
<evidence type="ECO:0000256" key="7">
    <source>
        <dbReference type="ARBA" id="ARBA00022786"/>
    </source>
</evidence>
<evidence type="ECO:0000259" key="10">
    <source>
        <dbReference type="PROSITE" id="PS51873"/>
    </source>
</evidence>
<dbReference type="SMART" id="SM00647">
    <property type="entry name" value="IBR"/>
    <property type="match status" value="2"/>
</dbReference>
<evidence type="ECO:0000256" key="3">
    <source>
        <dbReference type="ARBA" id="ARBA00022679"/>
    </source>
</evidence>
<dbReference type="EMBL" id="BNCQ01000004">
    <property type="protein sequence ID" value="GIL97435.1"/>
    <property type="molecule type" value="Genomic_DNA"/>
</dbReference>
<keyword evidence="7" id="KW-0833">Ubl conjugation pathway</keyword>
<evidence type="ECO:0000313" key="13">
    <source>
        <dbReference type="Proteomes" id="UP000722791"/>
    </source>
</evidence>
<dbReference type="InterPro" id="IPR013083">
    <property type="entry name" value="Znf_RING/FYVE/PHD"/>
</dbReference>
<dbReference type="InterPro" id="IPR017907">
    <property type="entry name" value="Znf_RING_CS"/>
</dbReference>
<dbReference type="InterPro" id="IPR031127">
    <property type="entry name" value="E3_UB_ligase_RBR"/>
</dbReference>
<dbReference type="InterPro" id="IPR002867">
    <property type="entry name" value="IBR_dom"/>
</dbReference>
<gene>
    <name evidence="11" type="ORF">Vretifemale_6730</name>
    <name evidence="12" type="ORF">Vretimale_3084</name>
</gene>
<feature type="domain" description="RING-type" evidence="10">
    <location>
        <begin position="293"/>
        <end position="535"/>
    </location>
</feature>
<dbReference type="AlphaFoldDB" id="A0A8J4G129"/>
<protein>
    <recommendedName>
        <fullName evidence="2">RBR-type E3 ubiquitin transferase</fullName>
        <ecNumber evidence="2">2.3.2.31</ecNumber>
    </recommendedName>
</protein>
<evidence type="ECO:0000256" key="5">
    <source>
        <dbReference type="ARBA" id="ARBA00022737"/>
    </source>
</evidence>
<keyword evidence="6" id="KW-0863">Zinc-finger</keyword>
<dbReference type="EC" id="2.3.2.31" evidence="2"/>
<reference evidence="12" key="1">
    <citation type="journal article" date="2021" name="Proc. Natl. Acad. Sci. U.S.A.">
        <title>Three genomes in the algal genus Volvox reveal the fate of a haploid sex-determining region after a transition to homothallism.</title>
        <authorList>
            <person name="Yamamoto K."/>
            <person name="Hamaji T."/>
            <person name="Kawai-Toyooka H."/>
            <person name="Matsuzaki R."/>
            <person name="Takahashi F."/>
            <person name="Nishimura Y."/>
            <person name="Kawachi M."/>
            <person name="Noguchi H."/>
            <person name="Minakuchi Y."/>
            <person name="Umen J.G."/>
            <person name="Toyoda A."/>
            <person name="Nozaki H."/>
        </authorList>
    </citation>
    <scope>NUCLEOTIDE SEQUENCE</scope>
    <source>
        <strain evidence="12">NIES-3785</strain>
        <strain evidence="11">NIES-3786</strain>
    </source>
</reference>
<keyword evidence="8" id="KW-0862">Zinc</keyword>
<dbReference type="GO" id="GO:0061630">
    <property type="term" value="F:ubiquitin protein ligase activity"/>
    <property type="evidence" value="ECO:0007669"/>
    <property type="project" value="UniProtKB-EC"/>
</dbReference>
<organism evidence="12 13">
    <name type="scientific">Volvox reticuliferus</name>
    <dbReference type="NCBI Taxonomy" id="1737510"/>
    <lineage>
        <taxon>Eukaryota</taxon>
        <taxon>Viridiplantae</taxon>
        <taxon>Chlorophyta</taxon>
        <taxon>core chlorophytes</taxon>
        <taxon>Chlorophyceae</taxon>
        <taxon>CS clade</taxon>
        <taxon>Chlamydomonadales</taxon>
        <taxon>Volvocaceae</taxon>
        <taxon>Volvox</taxon>
    </lineage>
</organism>
<dbReference type="PROSITE" id="PS00518">
    <property type="entry name" value="ZF_RING_1"/>
    <property type="match status" value="1"/>
</dbReference>
<name>A0A8J4G129_9CHLO</name>
<dbReference type="InterPro" id="IPR044066">
    <property type="entry name" value="TRIAD_supradom"/>
</dbReference>
<dbReference type="OrthoDB" id="541961at2759"/>
<keyword evidence="3" id="KW-0808">Transferase</keyword>
<comment type="caution">
    <text evidence="12">The sequence shown here is derived from an EMBL/GenBank/DDBJ whole genome shotgun (WGS) entry which is preliminary data.</text>
</comment>
<accession>A0A8J4G129</accession>
<dbReference type="Proteomes" id="UP000747110">
    <property type="component" value="Unassembled WGS sequence"/>
</dbReference>
<dbReference type="PROSITE" id="PS51873">
    <property type="entry name" value="TRIAD"/>
    <property type="match status" value="1"/>
</dbReference>
<feature type="compositionally biased region" description="Low complexity" evidence="9">
    <location>
        <begin position="175"/>
        <end position="208"/>
    </location>
</feature>
<dbReference type="SUPFAM" id="SSF57850">
    <property type="entry name" value="RING/U-box"/>
    <property type="match status" value="3"/>
</dbReference>
<keyword evidence="5" id="KW-0677">Repeat</keyword>
<dbReference type="CDD" id="cd22584">
    <property type="entry name" value="Rcat_RBR_unk"/>
    <property type="match status" value="1"/>
</dbReference>